<accession>A0A4S4MYS9</accession>
<protein>
    <submittedName>
        <fullName evidence="3">Uncharacterized protein</fullName>
    </submittedName>
</protein>
<keyword evidence="2" id="KW-0472">Membrane</keyword>
<reference evidence="3 4" key="1">
    <citation type="submission" date="2019-02" db="EMBL/GenBank/DDBJ databases">
        <title>Genome sequencing of the rare red list fungi Antrodiella citrinella (Flaviporus citrinellus).</title>
        <authorList>
            <person name="Buettner E."/>
            <person name="Kellner H."/>
        </authorList>
    </citation>
    <scope>NUCLEOTIDE SEQUENCE [LARGE SCALE GENOMIC DNA]</scope>
    <source>
        <strain evidence="3 4">DSM 108506</strain>
    </source>
</reference>
<feature type="transmembrane region" description="Helical" evidence="2">
    <location>
        <begin position="63"/>
        <end position="84"/>
    </location>
</feature>
<feature type="transmembrane region" description="Helical" evidence="2">
    <location>
        <begin position="165"/>
        <end position="186"/>
    </location>
</feature>
<evidence type="ECO:0000313" key="3">
    <source>
        <dbReference type="EMBL" id="THH31662.1"/>
    </source>
</evidence>
<feature type="transmembrane region" description="Helical" evidence="2">
    <location>
        <begin position="96"/>
        <end position="114"/>
    </location>
</feature>
<sequence>MSYPHRVSRLVSLSLSFAFGVIGFGIGINALVKSNQSEKQLRASVPKGATVNINTDDVLKSGIALTVASGLLALTSLFAFPSVLLSSASLTGARLLRVQGALLAFFTVFLFAALTPFTDFVANRQAKVTAFFGAIPVPAATIQAIEAGLGATPIYKDIGYLKNTAILPWFAFLFGTTSAVLTFLAARRTSVAPATTGFSQDLNGSPSTGYDDEKKHPDGAASTQV</sequence>
<feature type="compositionally biased region" description="Polar residues" evidence="1">
    <location>
        <begin position="197"/>
        <end position="208"/>
    </location>
</feature>
<comment type="caution">
    <text evidence="3">The sequence shown here is derived from an EMBL/GenBank/DDBJ whole genome shotgun (WGS) entry which is preliminary data.</text>
</comment>
<dbReference type="OrthoDB" id="2560085at2759"/>
<feature type="transmembrane region" description="Helical" evidence="2">
    <location>
        <begin position="126"/>
        <end position="145"/>
    </location>
</feature>
<keyword evidence="2" id="KW-1133">Transmembrane helix</keyword>
<gene>
    <name evidence="3" type="ORF">EUX98_g2546</name>
</gene>
<organism evidence="3 4">
    <name type="scientific">Antrodiella citrinella</name>
    <dbReference type="NCBI Taxonomy" id="2447956"/>
    <lineage>
        <taxon>Eukaryota</taxon>
        <taxon>Fungi</taxon>
        <taxon>Dikarya</taxon>
        <taxon>Basidiomycota</taxon>
        <taxon>Agaricomycotina</taxon>
        <taxon>Agaricomycetes</taxon>
        <taxon>Polyporales</taxon>
        <taxon>Steccherinaceae</taxon>
        <taxon>Antrodiella</taxon>
    </lineage>
</organism>
<keyword evidence="4" id="KW-1185">Reference proteome</keyword>
<dbReference type="AlphaFoldDB" id="A0A4S4MYS9"/>
<feature type="region of interest" description="Disordered" evidence="1">
    <location>
        <begin position="197"/>
        <end position="225"/>
    </location>
</feature>
<dbReference type="EMBL" id="SGPM01000041">
    <property type="protein sequence ID" value="THH31662.1"/>
    <property type="molecule type" value="Genomic_DNA"/>
</dbReference>
<dbReference type="Proteomes" id="UP000308730">
    <property type="component" value="Unassembled WGS sequence"/>
</dbReference>
<evidence type="ECO:0000256" key="2">
    <source>
        <dbReference type="SAM" id="Phobius"/>
    </source>
</evidence>
<feature type="transmembrane region" description="Helical" evidence="2">
    <location>
        <begin position="12"/>
        <end position="32"/>
    </location>
</feature>
<evidence type="ECO:0000313" key="4">
    <source>
        <dbReference type="Proteomes" id="UP000308730"/>
    </source>
</evidence>
<keyword evidence="2" id="KW-0812">Transmembrane</keyword>
<proteinExistence type="predicted"/>
<evidence type="ECO:0000256" key="1">
    <source>
        <dbReference type="SAM" id="MobiDB-lite"/>
    </source>
</evidence>
<name>A0A4S4MYS9_9APHY</name>